<protein>
    <submittedName>
        <fullName evidence="1">Uncharacterized protein</fullName>
    </submittedName>
</protein>
<evidence type="ECO:0000313" key="1">
    <source>
        <dbReference type="EMBL" id="GAV05414.1"/>
    </source>
</evidence>
<reference evidence="1 2" key="1">
    <citation type="journal article" date="2016" name="Nat. Commun.">
        <title>Extremotolerant tardigrade genome and improved radiotolerance of human cultured cells by tardigrade-unique protein.</title>
        <authorList>
            <person name="Hashimoto T."/>
            <person name="Horikawa D.D."/>
            <person name="Saito Y."/>
            <person name="Kuwahara H."/>
            <person name="Kozuka-Hata H."/>
            <person name="Shin-I T."/>
            <person name="Minakuchi Y."/>
            <person name="Ohishi K."/>
            <person name="Motoyama A."/>
            <person name="Aizu T."/>
            <person name="Enomoto A."/>
            <person name="Kondo K."/>
            <person name="Tanaka S."/>
            <person name="Hara Y."/>
            <person name="Koshikawa S."/>
            <person name="Sagara H."/>
            <person name="Miura T."/>
            <person name="Yokobori S."/>
            <person name="Miyagawa K."/>
            <person name="Suzuki Y."/>
            <person name="Kubo T."/>
            <person name="Oyama M."/>
            <person name="Kohara Y."/>
            <person name="Fujiyama A."/>
            <person name="Arakawa K."/>
            <person name="Katayama T."/>
            <person name="Toyoda A."/>
            <person name="Kunieda T."/>
        </authorList>
    </citation>
    <scope>NUCLEOTIDE SEQUENCE [LARGE SCALE GENOMIC DNA]</scope>
    <source>
        <strain evidence="1 2">YOKOZUNA-1</strain>
    </source>
</reference>
<name>A0A1D1W240_RAMVA</name>
<gene>
    <name evidence="1" type="primary">RvY_15553-1</name>
    <name evidence="1" type="synonym">RvY_15553.1</name>
    <name evidence="1" type="ORF">RvY_15553</name>
</gene>
<organism evidence="1 2">
    <name type="scientific">Ramazzottius varieornatus</name>
    <name type="common">Water bear</name>
    <name type="synonym">Tardigrade</name>
    <dbReference type="NCBI Taxonomy" id="947166"/>
    <lineage>
        <taxon>Eukaryota</taxon>
        <taxon>Metazoa</taxon>
        <taxon>Ecdysozoa</taxon>
        <taxon>Tardigrada</taxon>
        <taxon>Eutardigrada</taxon>
        <taxon>Parachela</taxon>
        <taxon>Hypsibioidea</taxon>
        <taxon>Ramazzottiidae</taxon>
        <taxon>Ramazzottius</taxon>
    </lineage>
</organism>
<dbReference type="Proteomes" id="UP000186922">
    <property type="component" value="Unassembled WGS sequence"/>
</dbReference>
<sequence>MAKNTYFRDYPGLDPGRHHVPGYTGHFPTQNRYQQISMSQATKHAMETRGGYFDHEIPHSVVENNREDPEIVRRRLEDQHLEDDMFHLRDHLQGGAPVYRKEMIPGFTGGALEGTAEFERAQGRIPRYRFPLESSRDLNMRPIGGREMYVTGNIDRDRVPVDIESGIPALTPGTIRPAC</sequence>
<dbReference type="EMBL" id="BDGG01000012">
    <property type="protein sequence ID" value="GAV05414.1"/>
    <property type="molecule type" value="Genomic_DNA"/>
</dbReference>
<comment type="caution">
    <text evidence="1">The sequence shown here is derived from an EMBL/GenBank/DDBJ whole genome shotgun (WGS) entry which is preliminary data.</text>
</comment>
<keyword evidence="2" id="KW-1185">Reference proteome</keyword>
<dbReference type="OrthoDB" id="10482849at2759"/>
<evidence type="ECO:0000313" key="2">
    <source>
        <dbReference type="Proteomes" id="UP000186922"/>
    </source>
</evidence>
<proteinExistence type="predicted"/>
<dbReference type="AlphaFoldDB" id="A0A1D1W240"/>
<accession>A0A1D1W240</accession>